<dbReference type="RefSeq" id="WP_078694249.1">
    <property type="nucleotide sequence ID" value="NZ_FUWX01000013.1"/>
</dbReference>
<protein>
    <submittedName>
        <fullName evidence="5">Glycerate kinase</fullName>
    </submittedName>
</protein>
<dbReference type="InterPro" id="IPR018197">
    <property type="entry name" value="Glycerate_kinase_RE-like"/>
</dbReference>
<sequence length="384" mass="41193">MKVVIAIDSFKGSLSSNELGDALSLGIKKIYKDAEIIKIPIADGGEGTVEAMVEGTEGKFIEVEVHDPLMNKIKAIYGILGDGKTAIIEMAIASGLPLVPAEKRNPNKTTTFGTGELIKDAIKKGCREFIIGIGGSATNDGGLGMMQALGYKFYDKEGKELGQGGEIMNQIEKIDSTQALEELSQCKFLVACDVDNPFYGPRGAAHVYGKQKGANEQMILELDNGLKHLSEILNKTYNIDISNLPGAGAAGGLGGGLVAFLNGILKPGIEIILEKVEFEKKVINSDFVITGEGRIDFQTVMGKAPVGVSKLAKKYNIPVIALAGSVADDADKTHEAGIDSIFSIINYPISLEDAMKKENSKKFVEKNAEEIFRLIKICENKFSK</sequence>
<dbReference type="GO" id="GO:0008887">
    <property type="term" value="F:glycerate kinase activity"/>
    <property type="evidence" value="ECO:0007669"/>
    <property type="project" value="UniProtKB-UniRule"/>
</dbReference>
<dbReference type="Gene3D" id="3.90.1510.10">
    <property type="entry name" value="Glycerate kinase, domain 2"/>
    <property type="match status" value="1"/>
</dbReference>
<proteinExistence type="inferred from homology"/>
<dbReference type="PANTHER" id="PTHR21599">
    <property type="entry name" value="GLYCERATE KINASE"/>
    <property type="match status" value="1"/>
</dbReference>
<keyword evidence="3 4" id="KW-0418">Kinase</keyword>
<accession>A0A1T4P639</accession>
<dbReference type="SUPFAM" id="SSF110738">
    <property type="entry name" value="Glycerate kinase I"/>
    <property type="match status" value="1"/>
</dbReference>
<evidence type="ECO:0000256" key="2">
    <source>
        <dbReference type="ARBA" id="ARBA00022679"/>
    </source>
</evidence>
<dbReference type="PANTHER" id="PTHR21599:SF0">
    <property type="entry name" value="GLYCERATE KINASE"/>
    <property type="match status" value="1"/>
</dbReference>
<keyword evidence="2 4" id="KW-0808">Transferase</keyword>
<gene>
    <name evidence="5" type="ORF">SAMN02745174_01786</name>
</gene>
<dbReference type="InterPro" id="IPR004381">
    <property type="entry name" value="Glycerate_kinase"/>
</dbReference>
<comment type="similarity">
    <text evidence="1 4">Belongs to the glycerate kinase type-1 family.</text>
</comment>
<evidence type="ECO:0000256" key="3">
    <source>
        <dbReference type="ARBA" id="ARBA00022777"/>
    </source>
</evidence>
<dbReference type="Gene3D" id="3.40.50.10350">
    <property type="entry name" value="Glycerate kinase, domain 1"/>
    <property type="match status" value="1"/>
</dbReference>
<evidence type="ECO:0000313" key="5">
    <source>
        <dbReference type="EMBL" id="SJZ86861.1"/>
    </source>
</evidence>
<evidence type="ECO:0000256" key="1">
    <source>
        <dbReference type="ARBA" id="ARBA00006284"/>
    </source>
</evidence>
<reference evidence="5 6" key="1">
    <citation type="submission" date="2017-02" db="EMBL/GenBank/DDBJ databases">
        <authorList>
            <person name="Peterson S.W."/>
        </authorList>
    </citation>
    <scope>NUCLEOTIDE SEQUENCE [LARGE SCALE GENOMIC DNA]</scope>
    <source>
        <strain evidence="5 6">ATCC 700028</strain>
    </source>
</reference>
<dbReference type="InterPro" id="IPR018193">
    <property type="entry name" value="Glyc_kinase_flavodox-like_fold"/>
</dbReference>
<evidence type="ECO:0000256" key="4">
    <source>
        <dbReference type="PIRNR" id="PIRNR006078"/>
    </source>
</evidence>
<dbReference type="PIRSF" id="PIRSF006078">
    <property type="entry name" value="GlxK"/>
    <property type="match status" value="1"/>
</dbReference>
<dbReference type="InterPro" id="IPR036129">
    <property type="entry name" value="Glycerate_kinase_sf"/>
</dbReference>
<dbReference type="AlphaFoldDB" id="A0A1T4P639"/>
<organism evidence="5 6">
    <name type="scientific">Cetobacterium ceti</name>
    <dbReference type="NCBI Taxonomy" id="180163"/>
    <lineage>
        <taxon>Bacteria</taxon>
        <taxon>Fusobacteriati</taxon>
        <taxon>Fusobacteriota</taxon>
        <taxon>Fusobacteriia</taxon>
        <taxon>Fusobacteriales</taxon>
        <taxon>Fusobacteriaceae</taxon>
        <taxon>Cetobacterium</taxon>
    </lineage>
</organism>
<dbReference type="EMBL" id="FUWX01000013">
    <property type="protein sequence ID" value="SJZ86861.1"/>
    <property type="molecule type" value="Genomic_DNA"/>
</dbReference>
<dbReference type="OrthoDB" id="9774290at2"/>
<evidence type="ECO:0000313" key="6">
    <source>
        <dbReference type="Proteomes" id="UP000191153"/>
    </source>
</evidence>
<keyword evidence="6" id="KW-1185">Reference proteome</keyword>
<dbReference type="STRING" id="180163.SAMN02745174_01786"/>
<dbReference type="Proteomes" id="UP000191153">
    <property type="component" value="Unassembled WGS sequence"/>
</dbReference>
<dbReference type="GO" id="GO:0031388">
    <property type="term" value="P:organic acid phosphorylation"/>
    <property type="evidence" value="ECO:0007669"/>
    <property type="project" value="UniProtKB-UniRule"/>
</dbReference>
<name>A0A1T4P639_9FUSO</name>
<dbReference type="Pfam" id="PF02595">
    <property type="entry name" value="Gly_kinase"/>
    <property type="match status" value="1"/>
</dbReference>
<dbReference type="NCBIfam" id="TIGR00045">
    <property type="entry name" value="glycerate kinase"/>
    <property type="match status" value="1"/>
</dbReference>